<keyword evidence="1" id="KW-1133">Transmembrane helix</keyword>
<gene>
    <name evidence="2" type="ORF">IXC47_18305</name>
</gene>
<feature type="transmembrane region" description="Helical" evidence="1">
    <location>
        <begin position="7"/>
        <end position="28"/>
    </location>
</feature>
<name>A0ABS0EZ54_9BURK</name>
<feature type="transmembrane region" description="Helical" evidence="1">
    <location>
        <begin position="34"/>
        <end position="52"/>
    </location>
</feature>
<keyword evidence="1" id="KW-0812">Transmembrane</keyword>
<dbReference type="InterPro" id="IPR021682">
    <property type="entry name" value="DUF2933"/>
</dbReference>
<dbReference type="RefSeq" id="WP_195876620.1">
    <property type="nucleotide sequence ID" value="NZ_JADOEL010000022.1"/>
</dbReference>
<evidence type="ECO:0000313" key="3">
    <source>
        <dbReference type="Proteomes" id="UP000657372"/>
    </source>
</evidence>
<sequence length="71" mass="7953">MCSFKTMIKMAVGIGLLLIVGYVAFPAFQTQITAIAPYLLLLVCPIVMVFMMKGMNNPQKEKDKKPDQEDK</sequence>
<dbReference type="Proteomes" id="UP000657372">
    <property type="component" value="Unassembled WGS sequence"/>
</dbReference>
<comment type="caution">
    <text evidence="2">The sequence shown here is derived from an EMBL/GenBank/DDBJ whole genome shotgun (WGS) entry which is preliminary data.</text>
</comment>
<reference evidence="2 3" key="1">
    <citation type="submission" date="2020-11" db="EMBL/GenBank/DDBJ databases">
        <title>WGS of Herminiimonas contaminans strain Marseille-Q4544 isolated from planarians Schmidtea mediterranea.</title>
        <authorList>
            <person name="Kangale L."/>
        </authorList>
    </citation>
    <scope>NUCLEOTIDE SEQUENCE [LARGE SCALE GENOMIC DNA]</scope>
    <source>
        <strain evidence="2 3">Marseille-Q4544</strain>
    </source>
</reference>
<protein>
    <submittedName>
        <fullName evidence="2">DUF2933 domain-containing protein</fullName>
    </submittedName>
</protein>
<evidence type="ECO:0000313" key="2">
    <source>
        <dbReference type="EMBL" id="MBF8179638.1"/>
    </source>
</evidence>
<accession>A0ABS0EZ54</accession>
<proteinExistence type="predicted"/>
<keyword evidence="1" id="KW-0472">Membrane</keyword>
<organism evidence="2 3">
    <name type="scientific">Herminiimonas contaminans</name>
    <dbReference type="NCBI Taxonomy" id="1111140"/>
    <lineage>
        <taxon>Bacteria</taxon>
        <taxon>Pseudomonadati</taxon>
        <taxon>Pseudomonadota</taxon>
        <taxon>Betaproteobacteria</taxon>
        <taxon>Burkholderiales</taxon>
        <taxon>Oxalobacteraceae</taxon>
        <taxon>Herminiimonas</taxon>
    </lineage>
</organism>
<keyword evidence="3" id="KW-1185">Reference proteome</keyword>
<dbReference type="Pfam" id="PF11666">
    <property type="entry name" value="DUF2933"/>
    <property type="match status" value="1"/>
</dbReference>
<dbReference type="EMBL" id="JADOEL010000022">
    <property type="protein sequence ID" value="MBF8179638.1"/>
    <property type="molecule type" value="Genomic_DNA"/>
</dbReference>
<evidence type="ECO:0000256" key="1">
    <source>
        <dbReference type="SAM" id="Phobius"/>
    </source>
</evidence>